<evidence type="ECO:0000313" key="2">
    <source>
        <dbReference type="EMBL" id="SDM25069.1"/>
    </source>
</evidence>
<dbReference type="STRING" id="990371.SAMN05421813_108100"/>
<protein>
    <recommendedName>
        <fullName evidence="4">Zinc metallopeptidase</fullName>
    </recommendedName>
</protein>
<keyword evidence="1" id="KW-0812">Transmembrane</keyword>
<evidence type="ECO:0008006" key="4">
    <source>
        <dbReference type="Google" id="ProtNLM"/>
    </source>
</evidence>
<dbReference type="PANTHER" id="PTHR36434:SF1">
    <property type="entry name" value="MEMBRANE PROTEASE YUGP-RELATED"/>
    <property type="match status" value="1"/>
</dbReference>
<dbReference type="AlphaFoldDB" id="A0A1G9RP01"/>
<accession>A0A1G9RP01</accession>
<sequence length="229" mass="25032">MGLILMIVIAVVSFAVQWRFKSKFKQYTEMPLASGYSGKDIAEKMLKDNGIYDVQIISAEGQLSDHYNPADRTVNLSPEVYHGRSVAAAAVAAHECGHAVQHAKAYSWLKFRSAVVPAVNVASKITQWALMIGVMLLIFSGDITVLAIGVVALAVVTLFAFITLPVEFDASNRALVWLQGNRGIMQADIENDQAKDALWWAAMTYVVAALGSLATLVYYASMLMGRRDE</sequence>
<evidence type="ECO:0000313" key="3">
    <source>
        <dbReference type="Proteomes" id="UP000199226"/>
    </source>
</evidence>
<keyword evidence="3" id="KW-1185">Reference proteome</keyword>
<dbReference type="Pfam" id="PF04298">
    <property type="entry name" value="Zn_peptidase_2"/>
    <property type="match status" value="1"/>
</dbReference>
<dbReference type="InterPro" id="IPR007395">
    <property type="entry name" value="Zn_peptidase_2"/>
</dbReference>
<dbReference type="EMBL" id="FNHH01000008">
    <property type="protein sequence ID" value="SDM25069.1"/>
    <property type="molecule type" value="Genomic_DNA"/>
</dbReference>
<gene>
    <name evidence="2" type="ORF">SAMN05421813_108100</name>
</gene>
<dbReference type="OrthoDB" id="9784298at2"/>
<evidence type="ECO:0000256" key="1">
    <source>
        <dbReference type="SAM" id="Phobius"/>
    </source>
</evidence>
<feature type="transmembrane region" description="Helical" evidence="1">
    <location>
        <begin position="197"/>
        <end position="220"/>
    </location>
</feature>
<keyword evidence="1" id="KW-0472">Membrane</keyword>
<organism evidence="2 3">
    <name type="scientific">Daejeonella rubra</name>
    <dbReference type="NCBI Taxonomy" id="990371"/>
    <lineage>
        <taxon>Bacteria</taxon>
        <taxon>Pseudomonadati</taxon>
        <taxon>Bacteroidota</taxon>
        <taxon>Sphingobacteriia</taxon>
        <taxon>Sphingobacteriales</taxon>
        <taxon>Sphingobacteriaceae</taxon>
        <taxon>Daejeonella</taxon>
    </lineage>
</organism>
<feature type="transmembrane region" description="Helical" evidence="1">
    <location>
        <begin position="145"/>
        <end position="166"/>
    </location>
</feature>
<dbReference type="Proteomes" id="UP000199226">
    <property type="component" value="Unassembled WGS sequence"/>
</dbReference>
<dbReference type="PANTHER" id="PTHR36434">
    <property type="entry name" value="MEMBRANE PROTEASE YUGP-RELATED"/>
    <property type="match status" value="1"/>
</dbReference>
<dbReference type="RefSeq" id="WP_090703241.1">
    <property type="nucleotide sequence ID" value="NZ_FNHH01000008.1"/>
</dbReference>
<reference evidence="3" key="1">
    <citation type="submission" date="2016-10" db="EMBL/GenBank/DDBJ databases">
        <authorList>
            <person name="Varghese N."/>
            <person name="Submissions S."/>
        </authorList>
    </citation>
    <scope>NUCLEOTIDE SEQUENCE [LARGE SCALE GENOMIC DNA]</scope>
    <source>
        <strain evidence="3">DSM 24536</strain>
    </source>
</reference>
<proteinExistence type="predicted"/>
<keyword evidence="1" id="KW-1133">Transmembrane helix</keyword>
<name>A0A1G9RP01_9SPHI</name>